<dbReference type="PANTHER" id="PTHR33495:SF2">
    <property type="entry name" value="ANTI-SIGMA FACTOR ANTAGONIST TM_1081-RELATED"/>
    <property type="match status" value="1"/>
</dbReference>
<dbReference type="AlphaFoldDB" id="A0A9X2VJS2"/>
<gene>
    <name evidence="2" type="ORF">NZH93_12510</name>
</gene>
<proteinExistence type="predicted"/>
<dbReference type="Proteomes" id="UP001141259">
    <property type="component" value="Unassembled WGS sequence"/>
</dbReference>
<dbReference type="EMBL" id="JANYMP010000005">
    <property type="protein sequence ID" value="MCS7477679.1"/>
    <property type="molecule type" value="Genomic_DNA"/>
</dbReference>
<dbReference type="Pfam" id="PF01740">
    <property type="entry name" value="STAS"/>
    <property type="match status" value="1"/>
</dbReference>
<feature type="domain" description="STAS" evidence="1">
    <location>
        <begin position="12"/>
        <end position="109"/>
    </location>
</feature>
<evidence type="ECO:0000313" key="3">
    <source>
        <dbReference type="Proteomes" id="UP001141259"/>
    </source>
</evidence>
<dbReference type="PANTHER" id="PTHR33495">
    <property type="entry name" value="ANTI-SIGMA FACTOR ANTAGONIST TM_1081-RELATED-RELATED"/>
    <property type="match status" value="1"/>
</dbReference>
<dbReference type="GO" id="GO:0043856">
    <property type="term" value="F:anti-sigma factor antagonist activity"/>
    <property type="evidence" value="ECO:0007669"/>
    <property type="project" value="TreeGrafter"/>
</dbReference>
<dbReference type="Gene3D" id="3.30.750.24">
    <property type="entry name" value="STAS domain"/>
    <property type="match status" value="1"/>
</dbReference>
<organism evidence="2 3">
    <name type="scientific">Umezawaea endophytica</name>
    <dbReference type="NCBI Taxonomy" id="1654476"/>
    <lineage>
        <taxon>Bacteria</taxon>
        <taxon>Bacillati</taxon>
        <taxon>Actinomycetota</taxon>
        <taxon>Actinomycetes</taxon>
        <taxon>Pseudonocardiales</taxon>
        <taxon>Pseudonocardiaceae</taxon>
        <taxon>Umezawaea</taxon>
    </lineage>
</organism>
<keyword evidence="3" id="KW-1185">Reference proteome</keyword>
<reference evidence="2" key="1">
    <citation type="submission" date="2022-08" db="EMBL/GenBank/DDBJ databases">
        <authorList>
            <person name="Tistechok S."/>
            <person name="Samborskyy M."/>
            <person name="Roman I."/>
        </authorList>
    </citation>
    <scope>NUCLEOTIDE SEQUENCE</scope>
    <source>
        <strain evidence="2">DSM 103496</strain>
    </source>
</reference>
<protein>
    <submittedName>
        <fullName evidence="2">STAS domain-containing protein</fullName>
    </submittedName>
</protein>
<dbReference type="CDD" id="cd07043">
    <property type="entry name" value="STAS_anti-anti-sigma_factors"/>
    <property type="match status" value="1"/>
</dbReference>
<dbReference type="InterPro" id="IPR036513">
    <property type="entry name" value="STAS_dom_sf"/>
</dbReference>
<dbReference type="PROSITE" id="PS50801">
    <property type="entry name" value="STAS"/>
    <property type="match status" value="1"/>
</dbReference>
<dbReference type="InterPro" id="IPR002645">
    <property type="entry name" value="STAS_dom"/>
</dbReference>
<evidence type="ECO:0000259" key="1">
    <source>
        <dbReference type="PROSITE" id="PS50801"/>
    </source>
</evidence>
<name>A0A9X2VJS2_9PSEU</name>
<evidence type="ECO:0000313" key="2">
    <source>
        <dbReference type="EMBL" id="MCS7477679.1"/>
    </source>
</evidence>
<accession>A0A9X2VJS2</accession>
<dbReference type="SUPFAM" id="SSF52091">
    <property type="entry name" value="SpoIIaa-like"/>
    <property type="match status" value="1"/>
</dbReference>
<dbReference type="RefSeq" id="WP_259623195.1">
    <property type="nucleotide sequence ID" value="NZ_JANYMP010000005.1"/>
</dbReference>
<sequence length="114" mass="11789">MTCPPTTERLDVVPADGDLDMISASDLAIDLGLALSARPRAVIADLTAVRFVSAAGLSVLERAHHHAETVGSRFVVVAAQRCVLLPLALTGLDAVLSVFPDVRAVVEGLMSGAS</sequence>
<comment type="caution">
    <text evidence="2">The sequence shown here is derived from an EMBL/GenBank/DDBJ whole genome shotgun (WGS) entry which is preliminary data.</text>
</comment>